<dbReference type="PANTHER" id="PTHR31190:SF167">
    <property type="entry name" value="ETHYLENE-RESPONSIVE TRANSCRIPTION FACTOR ERF112"/>
    <property type="match status" value="1"/>
</dbReference>
<keyword evidence="2" id="KW-0611">Plant defense</keyword>
<reference evidence="9" key="1">
    <citation type="journal article" date="2023" name="bioRxiv">
        <title>Improved chromosome-level genome assembly for marigold (Tagetes erecta).</title>
        <authorList>
            <person name="Jiang F."/>
            <person name="Yuan L."/>
            <person name="Wang S."/>
            <person name="Wang H."/>
            <person name="Xu D."/>
            <person name="Wang A."/>
            <person name="Fan W."/>
        </authorList>
    </citation>
    <scope>NUCLEOTIDE SEQUENCE</scope>
    <source>
        <strain evidence="9">WSJ</strain>
        <tissue evidence="9">Leaf</tissue>
    </source>
</reference>
<dbReference type="GO" id="GO:0006952">
    <property type="term" value="P:defense response"/>
    <property type="evidence" value="ECO:0007669"/>
    <property type="project" value="UniProtKB-KW"/>
</dbReference>
<sequence length="467" mass="52542">MNNTSPNSDIDLNKPKPSNEIKVQYRGVRRRPWGTYAAEIRDPKVGARVWLGTFDSAIEAAKAYDKAAFEIRGRKASLNFPLEVGMPTPELNAGGRKRVKEMRDEDDCCPVHAVKLYNGLGLSPVAAVGSGHSVYLSRPLQLMGASNDDDEDDDDDTKEKFKWTDESLLLMCDVLNTYLTRYGRDSPFKWAALQLEFEKVSHHKFNSVKALKNKFAAMKKNYNLWKSLTNGLHSRTGPLDCSDDWWENKIKENPEFKKLRKKQPSSELQVAWNRLFENVGVDPNPSSQLHDVNIKVVEDNNNNDNYDDDDDSVDVSSEHTLDSSPLGNMETEETASFSTFINRARQEDDDLVPNQGDRCKQCQKVAKTSSKPTPILMKRKKSPSEERVLKITNDNSSNANEVGSSSISASISVIARMVDEGLMASCSELWCFAVSLCEDNVKREIFLSLPDNVGRLAWLQYKQNLGS</sequence>
<dbReference type="SMART" id="SM00380">
    <property type="entry name" value="AP2"/>
    <property type="match status" value="1"/>
</dbReference>
<comment type="caution">
    <text evidence="9">The sequence shown here is derived from an EMBL/GenBank/DDBJ whole genome shotgun (WGS) entry which is preliminary data.</text>
</comment>
<evidence type="ECO:0000256" key="4">
    <source>
        <dbReference type="ARBA" id="ARBA00023125"/>
    </source>
</evidence>
<dbReference type="AlphaFoldDB" id="A0AAD8P8H4"/>
<dbReference type="GO" id="GO:0009873">
    <property type="term" value="P:ethylene-activated signaling pathway"/>
    <property type="evidence" value="ECO:0007669"/>
    <property type="project" value="InterPro"/>
</dbReference>
<evidence type="ECO:0000256" key="6">
    <source>
        <dbReference type="ARBA" id="ARBA00023242"/>
    </source>
</evidence>
<evidence type="ECO:0000256" key="2">
    <source>
        <dbReference type="ARBA" id="ARBA00022821"/>
    </source>
</evidence>
<dbReference type="PANTHER" id="PTHR31190">
    <property type="entry name" value="DNA-BINDING DOMAIN"/>
    <property type="match status" value="1"/>
</dbReference>
<dbReference type="GO" id="GO:0005634">
    <property type="term" value="C:nucleus"/>
    <property type="evidence" value="ECO:0007669"/>
    <property type="project" value="UniProtKB-SubCell"/>
</dbReference>
<dbReference type="Proteomes" id="UP001229421">
    <property type="component" value="Unassembled WGS sequence"/>
</dbReference>
<evidence type="ECO:0000256" key="3">
    <source>
        <dbReference type="ARBA" id="ARBA00023015"/>
    </source>
</evidence>
<dbReference type="GO" id="GO:0003700">
    <property type="term" value="F:DNA-binding transcription factor activity"/>
    <property type="evidence" value="ECO:0007669"/>
    <property type="project" value="InterPro"/>
</dbReference>
<dbReference type="SUPFAM" id="SSF54171">
    <property type="entry name" value="DNA-binding domain"/>
    <property type="match status" value="1"/>
</dbReference>
<keyword evidence="6" id="KW-0539">Nucleus</keyword>
<evidence type="ECO:0000256" key="7">
    <source>
        <dbReference type="SAM" id="MobiDB-lite"/>
    </source>
</evidence>
<proteinExistence type="predicted"/>
<evidence type="ECO:0000259" key="8">
    <source>
        <dbReference type="PROSITE" id="PS51032"/>
    </source>
</evidence>
<dbReference type="PROSITE" id="PS51032">
    <property type="entry name" value="AP2_ERF"/>
    <property type="match status" value="1"/>
</dbReference>
<comment type="subcellular location">
    <subcellularLocation>
        <location evidence="1">Nucleus</location>
    </subcellularLocation>
</comment>
<evidence type="ECO:0000256" key="1">
    <source>
        <dbReference type="ARBA" id="ARBA00004123"/>
    </source>
</evidence>
<dbReference type="InterPro" id="IPR001471">
    <property type="entry name" value="AP2/ERF_dom"/>
</dbReference>
<dbReference type="InterPro" id="IPR016177">
    <property type="entry name" value="DNA-bd_dom_sf"/>
</dbReference>
<feature type="region of interest" description="Disordered" evidence="7">
    <location>
        <begin position="299"/>
        <end position="329"/>
    </location>
</feature>
<evidence type="ECO:0000256" key="5">
    <source>
        <dbReference type="ARBA" id="ARBA00023163"/>
    </source>
</evidence>
<keyword evidence="3" id="KW-0805">Transcription regulation</keyword>
<evidence type="ECO:0000313" key="9">
    <source>
        <dbReference type="EMBL" id="KAK1435916.1"/>
    </source>
</evidence>
<gene>
    <name evidence="9" type="ORF">QVD17_01689</name>
</gene>
<accession>A0AAD8P8H4</accession>
<dbReference type="InterPro" id="IPR036955">
    <property type="entry name" value="AP2/ERF_dom_sf"/>
</dbReference>
<name>A0AAD8P8H4_TARER</name>
<keyword evidence="10" id="KW-1185">Reference proteome</keyword>
<dbReference type="InterPro" id="IPR044808">
    <property type="entry name" value="ERF_plant"/>
</dbReference>
<keyword evidence="4" id="KW-0238">DNA-binding</keyword>
<feature type="domain" description="AP2/ERF" evidence="8">
    <location>
        <begin position="24"/>
        <end position="81"/>
    </location>
</feature>
<dbReference type="Pfam" id="PF00847">
    <property type="entry name" value="AP2"/>
    <property type="match status" value="1"/>
</dbReference>
<keyword evidence="5" id="KW-0804">Transcription</keyword>
<dbReference type="Gene3D" id="3.30.730.10">
    <property type="entry name" value="AP2/ERF domain"/>
    <property type="match status" value="1"/>
</dbReference>
<evidence type="ECO:0000313" key="10">
    <source>
        <dbReference type="Proteomes" id="UP001229421"/>
    </source>
</evidence>
<dbReference type="PRINTS" id="PR00367">
    <property type="entry name" value="ETHRSPELEMNT"/>
</dbReference>
<dbReference type="EMBL" id="JAUHHV010000001">
    <property type="protein sequence ID" value="KAK1435916.1"/>
    <property type="molecule type" value="Genomic_DNA"/>
</dbReference>
<dbReference type="GO" id="GO:0003677">
    <property type="term" value="F:DNA binding"/>
    <property type="evidence" value="ECO:0007669"/>
    <property type="project" value="UniProtKB-KW"/>
</dbReference>
<protein>
    <recommendedName>
        <fullName evidence="8">AP2/ERF domain-containing protein</fullName>
    </recommendedName>
</protein>
<organism evidence="9 10">
    <name type="scientific">Tagetes erecta</name>
    <name type="common">African marigold</name>
    <dbReference type="NCBI Taxonomy" id="13708"/>
    <lineage>
        <taxon>Eukaryota</taxon>
        <taxon>Viridiplantae</taxon>
        <taxon>Streptophyta</taxon>
        <taxon>Embryophyta</taxon>
        <taxon>Tracheophyta</taxon>
        <taxon>Spermatophyta</taxon>
        <taxon>Magnoliopsida</taxon>
        <taxon>eudicotyledons</taxon>
        <taxon>Gunneridae</taxon>
        <taxon>Pentapetalae</taxon>
        <taxon>asterids</taxon>
        <taxon>campanulids</taxon>
        <taxon>Asterales</taxon>
        <taxon>Asteraceae</taxon>
        <taxon>Asteroideae</taxon>
        <taxon>Heliantheae alliance</taxon>
        <taxon>Tageteae</taxon>
        <taxon>Tagetes</taxon>
    </lineage>
</organism>
<dbReference type="CDD" id="cd00018">
    <property type="entry name" value="AP2"/>
    <property type="match status" value="1"/>
</dbReference>
<dbReference type="FunFam" id="3.30.730.10:FF:000001">
    <property type="entry name" value="Ethylene-responsive transcription factor 2"/>
    <property type="match status" value="1"/>
</dbReference>